<feature type="region of interest" description="Disordered" evidence="11">
    <location>
        <begin position="82"/>
        <end position="117"/>
    </location>
</feature>
<dbReference type="Pfam" id="PF00076">
    <property type="entry name" value="RRM_1"/>
    <property type="match status" value="2"/>
</dbReference>
<dbReference type="SUPFAM" id="SSF54928">
    <property type="entry name" value="RNA-binding domain, RBD"/>
    <property type="match status" value="2"/>
</dbReference>
<dbReference type="Proteomes" id="UP000652761">
    <property type="component" value="Unassembled WGS sequence"/>
</dbReference>
<feature type="compositionally biased region" description="Pro residues" evidence="11">
    <location>
        <begin position="20"/>
        <end position="32"/>
    </location>
</feature>
<evidence type="ECO:0000256" key="6">
    <source>
        <dbReference type="ARBA" id="ARBA00023242"/>
    </source>
</evidence>
<dbReference type="PANTHER" id="PTHR47640:SF16">
    <property type="entry name" value="POLYADENYLATE-BINDING PROTEIN RBP47C-RELATED"/>
    <property type="match status" value="1"/>
</dbReference>
<dbReference type="GO" id="GO:0003729">
    <property type="term" value="F:mRNA binding"/>
    <property type="evidence" value="ECO:0007669"/>
    <property type="project" value="InterPro"/>
</dbReference>
<evidence type="ECO:0000256" key="8">
    <source>
        <dbReference type="ARBA" id="ARBA00061069"/>
    </source>
</evidence>
<dbReference type="SMART" id="SM00360">
    <property type="entry name" value="RRM"/>
    <property type="match status" value="2"/>
</dbReference>
<dbReference type="FunFam" id="3.30.70.330:FF:000103">
    <property type="entry name" value="Polyadenylate-binding protein RBP47B"/>
    <property type="match status" value="1"/>
</dbReference>
<feature type="domain" description="RRM" evidence="12">
    <location>
        <begin position="278"/>
        <end position="357"/>
    </location>
</feature>
<feature type="compositionally biased region" description="Polar residues" evidence="11">
    <location>
        <begin position="88"/>
        <end position="98"/>
    </location>
</feature>
<keyword evidence="6" id="KW-0539">Nucleus</keyword>
<dbReference type="PROSITE" id="PS50102">
    <property type="entry name" value="RRM"/>
    <property type="match status" value="2"/>
</dbReference>
<dbReference type="CDD" id="cd12345">
    <property type="entry name" value="RRM2_SECp43_like"/>
    <property type="match status" value="1"/>
</dbReference>
<feature type="non-terminal residue" evidence="13">
    <location>
        <position position="1"/>
    </location>
</feature>
<comment type="subunit">
    <text evidence="9">Interacts with the poly(A) tail of mRNA in nucleus.</text>
</comment>
<evidence type="ECO:0000256" key="2">
    <source>
        <dbReference type="ARBA" id="ARBA00004463"/>
    </source>
</evidence>
<comment type="caution">
    <text evidence="13">The sequence shown here is derived from an EMBL/GenBank/DDBJ whole genome shotgun (WGS) entry which is preliminary data.</text>
</comment>
<comment type="similarity">
    <text evidence="8">Belongs to the polyadenylate-binding RBP47 family.</text>
</comment>
<dbReference type="PANTHER" id="PTHR47640">
    <property type="entry name" value="TRNA SELENOCYSTEINE 1-ASSOCIATED PROTEIN 1-RELATED-RELATED"/>
    <property type="match status" value="1"/>
</dbReference>
<evidence type="ECO:0000256" key="3">
    <source>
        <dbReference type="ARBA" id="ARBA00022664"/>
    </source>
</evidence>
<keyword evidence="14" id="KW-1185">Reference proteome</keyword>
<organism evidence="13 14">
    <name type="scientific">Colocasia esculenta</name>
    <name type="common">Wild taro</name>
    <name type="synonym">Arum esculentum</name>
    <dbReference type="NCBI Taxonomy" id="4460"/>
    <lineage>
        <taxon>Eukaryota</taxon>
        <taxon>Viridiplantae</taxon>
        <taxon>Streptophyta</taxon>
        <taxon>Embryophyta</taxon>
        <taxon>Tracheophyta</taxon>
        <taxon>Spermatophyta</taxon>
        <taxon>Magnoliopsida</taxon>
        <taxon>Liliopsida</taxon>
        <taxon>Araceae</taxon>
        <taxon>Aroideae</taxon>
        <taxon>Colocasieae</taxon>
        <taxon>Colocasia</taxon>
    </lineage>
</organism>
<proteinExistence type="inferred from homology"/>
<accession>A0A843UM27</accession>
<dbReference type="FunFam" id="3.30.70.330:FF:000144">
    <property type="entry name" value="Polyadenylate-binding protein RBP47B"/>
    <property type="match status" value="1"/>
</dbReference>
<sequence length="474" mass="52333">PRPPPRIRSNRGALDRRPPPPHPTASNKPPPPPLCHLIPFFRSPLFPPPSFFPFLYPQRCSAAAAAAASTCGWSRGVVIEAGEGGGTMQPSANGSENTQPQAQQQQALPPQHQRHAPAPQWMAAMPYPTATMVMQRQMMAAGGALPPPQYAPHYVPYHHVPPPMPLQYHQQPVPQQQQGSAEENRTIWVGDLQFWMDENYLQHCFGHTGEVVLLKVIRNKQTGQSEGYGFVEFYSHGAAEKVLQTFSGMIMPSTDQPFRINWAGFSMGDKRSDTSSDHSIFVGDLASDVTDNLLQETFASRYSSVKGAKVVFDANSGRSKGYGFVRFGDENEKSRAMTEMNGIYCSSRAMRIGAATPRKSSGHRNLVRIGLVLHLMGPKALRQMETQVTQRSDAEAALQKLNGTTIGKQTVRLSWGRNPMNKQLRADPANQWSNAYYGGQIYNGYGYVAPTHDPSMYAAAYGAYALYGNQQQVR</sequence>
<comment type="subcellular location">
    <subcellularLocation>
        <location evidence="2">Cytoplasmic granule</location>
    </subcellularLocation>
    <subcellularLocation>
        <location evidence="1">Nucleus</location>
    </subcellularLocation>
</comment>
<dbReference type="CDD" id="cd12344">
    <property type="entry name" value="RRM1_SECp43_like"/>
    <property type="match status" value="1"/>
</dbReference>
<dbReference type="InterPro" id="IPR035979">
    <property type="entry name" value="RBD_domain_sf"/>
</dbReference>
<evidence type="ECO:0000313" key="14">
    <source>
        <dbReference type="Proteomes" id="UP000652761"/>
    </source>
</evidence>
<dbReference type="EMBL" id="NMUH01000662">
    <property type="protein sequence ID" value="MQL82924.1"/>
    <property type="molecule type" value="Genomic_DNA"/>
</dbReference>
<evidence type="ECO:0000256" key="7">
    <source>
        <dbReference type="ARBA" id="ARBA00057395"/>
    </source>
</evidence>
<gene>
    <name evidence="13" type="ORF">Taro_015393</name>
</gene>
<comment type="function">
    <text evidence="7">Heterogeneous nuclear ribonucleoprotein (hnRNP)-protein binding the poly(A) tail of mRNA and probably involved in some steps of pre-mRNA maturation.</text>
</comment>
<dbReference type="InterPro" id="IPR012677">
    <property type="entry name" value="Nucleotide-bd_a/b_plait_sf"/>
</dbReference>
<evidence type="ECO:0000256" key="10">
    <source>
        <dbReference type="PROSITE-ProRule" id="PRU00176"/>
    </source>
</evidence>
<dbReference type="Gene3D" id="3.30.70.330">
    <property type="match status" value="2"/>
</dbReference>
<dbReference type="InterPro" id="IPR050825">
    <property type="entry name" value="RBM42_RBP45_47-like"/>
</dbReference>
<feature type="domain" description="RRM" evidence="12">
    <location>
        <begin position="185"/>
        <end position="265"/>
    </location>
</feature>
<keyword evidence="3" id="KW-0507">mRNA processing</keyword>
<evidence type="ECO:0000256" key="1">
    <source>
        <dbReference type="ARBA" id="ARBA00004123"/>
    </source>
</evidence>
<dbReference type="OrthoDB" id="446113at2759"/>
<keyword evidence="5 10" id="KW-0694">RNA-binding</keyword>
<evidence type="ECO:0000256" key="9">
    <source>
        <dbReference type="ARBA" id="ARBA00063471"/>
    </source>
</evidence>
<dbReference type="GO" id="GO:0005829">
    <property type="term" value="C:cytosol"/>
    <property type="evidence" value="ECO:0007669"/>
    <property type="project" value="TreeGrafter"/>
</dbReference>
<evidence type="ECO:0000256" key="4">
    <source>
        <dbReference type="ARBA" id="ARBA00022737"/>
    </source>
</evidence>
<dbReference type="GO" id="GO:0005634">
    <property type="term" value="C:nucleus"/>
    <property type="evidence" value="ECO:0007669"/>
    <property type="project" value="UniProtKB-SubCell"/>
</dbReference>
<evidence type="ECO:0000259" key="12">
    <source>
        <dbReference type="PROSITE" id="PS50102"/>
    </source>
</evidence>
<evidence type="ECO:0000256" key="5">
    <source>
        <dbReference type="ARBA" id="ARBA00022884"/>
    </source>
</evidence>
<evidence type="ECO:0000313" key="13">
    <source>
        <dbReference type="EMBL" id="MQL82924.1"/>
    </source>
</evidence>
<feature type="compositionally biased region" description="Low complexity" evidence="11">
    <location>
        <begin position="99"/>
        <end position="117"/>
    </location>
</feature>
<dbReference type="AlphaFoldDB" id="A0A843UM27"/>
<feature type="region of interest" description="Disordered" evidence="11">
    <location>
        <begin position="1"/>
        <end position="32"/>
    </location>
</feature>
<dbReference type="GO" id="GO:0006397">
    <property type="term" value="P:mRNA processing"/>
    <property type="evidence" value="ECO:0007669"/>
    <property type="project" value="UniProtKB-KW"/>
</dbReference>
<name>A0A843UM27_COLES</name>
<protein>
    <recommendedName>
        <fullName evidence="12">RRM domain-containing protein</fullName>
    </recommendedName>
</protein>
<evidence type="ECO:0000256" key="11">
    <source>
        <dbReference type="SAM" id="MobiDB-lite"/>
    </source>
</evidence>
<keyword evidence="4" id="KW-0677">Repeat</keyword>
<reference evidence="13" key="1">
    <citation type="submission" date="2017-07" db="EMBL/GenBank/DDBJ databases">
        <title>Taro Niue Genome Assembly and Annotation.</title>
        <authorList>
            <person name="Atibalentja N."/>
            <person name="Keating K."/>
            <person name="Fields C.J."/>
        </authorList>
    </citation>
    <scope>NUCLEOTIDE SEQUENCE</scope>
    <source>
        <strain evidence="13">Niue_2</strain>
        <tissue evidence="13">Leaf</tissue>
    </source>
</reference>
<dbReference type="InterPro" id="IPR000504">
    <property type="entry name" value="RRM_dom"/>
</dbReference>